<evidence type="ECO:0000313" key="2">
    <source>
        <dbReference type="Proteomes" id="UP000472262"/>
    </source>
</evidence>
<protein>
    <submittedName>
        <fullName evidence="1">Uncharacterized protein</fullName>
    </submittedName>
</protein>
<sequence>MLGLSLFGKSKGAKLGSHKSYFKLRPGLAVAMVIYQTDPKKTIHVGGFRLKPDGSLADKKV</sequence>
<evidence type="ECO:0000313" key="1">
    <source>
        <dbReference type="Ensembl" id="ENSSGRP00000075947.1"/>
    </source>
</evidence>
<organism evidence="1 2">
    <name type="scientific">Sinocyclocheilus grahami</name>
    <name type="common">Dianchi golden-line fish</name>
    <name type="synonym">Barbus grahami</name>
    <dbReference type="NCBI Taxonomy" id="75366"/>
    <lineage>
        <taxon>Eukaryota</taxon>
        <taxon>Metazoa</taxon>
        <taxon>Chordata</taxon>
        <taxon>Craniata</taxon>
        <taxon>Vertebrata</taxon>
        <taxon>Euteleostomi</taxon>
        <taxon>Actinopterygii</taxon>
        <taxon>Neopterygii</taxon>
        <taxon>Teleostei</taxon>
        <taxon>Ostariophysi</taxon>
        <taxon>Cypriniformes</taxon>
        <taxon>Cyprinidae</taxon>
        <taxon>Cyprininae</taxon>
        <taxon>Sinocyclocheilus</taxon>
    </lineage>
</organism>
<dbReference type="InParanoid" id="A0A672QJ43"/>
<keyword evidence="2" id="KW-1185">Reference proteome</keyword>
<accession>A0A672QJ43</accession>
<name>A0A672QJ43_SINGR</name>
<reference evidence="1" key="2">
    <citation type="submission" date="2025-09" db="UniProtKB">
        <authorList>
            <consortium name="Ensembl"/>
        </authorList>
    </citation>
    <scope>IDENTIFICATION</scope>
</reference>
<reference evidence="1" key="1">
    <citation type="submission" date="2025-08" db="UniProtKB">
        <authorList>
            <consortium name="Ensembl"/>
        </authorList>
    </citation>
    <scope>IDENTIFICATION</scope>
</reference>
<dbReference type="Proteomes" id="UP000472262">
    <property type="component" value="Unassembled WGS sequence"/>
</dbReference>
<dbReference type="AlphaFoldDB" id="A0A672QJ43"/>
<proteinExistence type="predicted"/>
<dbReference type="Ensembl" id="ENSSGRT00000080858.1">
    <property type="protein sequence ID" value="ENSSGRP00000075947.1"/>
    <property type="gene ID" value="ENSSGRG00000038523.1"/>
</dbReference>